<dbReference type="PANTHER" id="PTHR47514:SF1">
    <property type="entry name" value="TRANSKETOLASE N-TERMINAL SECTION-RELATED"/>
    <property type="match status" value="1"/>
</dbReference>
<sequence length="275" mass="30232">MEKCQVESLRKFANEIRKKTIHCIGTLGVGHFGGSMSVCEALAVLYQSIMKIDPQNPKWEERDWFVLSKGHAGPAVYATLALKGFIPMETLDTLNQPNTILPSHCDRHKTPGVDMTVGSLGQGFGNAVGLALGFKMDKKPNRVFCIVGDGECNEGSIWEGAMASAHFKLDNLTVMVDDNGLQSDGRTTDIMNMQPMDKKWEAFGWDVQTVDGHDVEQLYNALTREVSAGKPRCIIMKTVKGKNLLGFEDVSTNHNTTITREQMLAAIAALEEVKA</sequence>
<dbReference type="Proteomes" id="UP000654279">
    <property type="component" value="Unassembled WGS sequence"/>
</dbReference>
<feature type="domain" description="Transketolase N-terminal" evidence="4">
    <location>
        <begin position="11"/>
        <end position="258"/>
    </location>
</feature>
<organism evidence="5 6">
    <name type="scientific">Luoshenia tenuis</name>
    <dbReference type="NCBI Taxonomy" id="2763654"/>
    <lineage>
        <taxon>Bacteria</taxon>
        <taxon>Bacillati</taxon>
        <taxon>Bacillota</taxon>
        <taxon>Clostridia</taxon>
        <taxon>Christensenellales</taxon>
        <taxon>Christensenellaceae</taxon>
        <taxon>Luoshenia</taxon>
    </lineage>
</organism>
<dbReference type="CDD" id="cd02012">
    <property type="entry name" value="TPP_TK"/>
    <property type="match status" value="1"/>
</dbReference>
<dbReference type="PANTHER" id="PTHR47514">
    <property type="entry name" value="TRANSKETOLASE N-TERMINAL SECTION-RELATED"/>
    <property type="match status" value="1"/>
</dbReference>
<protein>
    <submittedName>
        <fullName evidence="5">Transketolase</fullName>
    </submittedName>
</protein>
<reference evidence="5" key="1">
    <citation type="submission" date="2020-08" db="EMBL/GenBank/DDBJ databases">
        <title>Genome public.</title>
        <authorList>
            <person name="Liu C."/>
            <person name="Sun Q."/>
        </authorList>
    </citation>
    <scope>NUCLEOTIDE SEQUENCE</scope>
    <source>
        <strain evidence="5">NSJ-44</strain>
    </source>
</reference>
<evidence type="ECO:0000256" key="3">
    <source>
        <dbReference type="ARBA" id="ARBA00023052"/>
    </source>
</evidence>
<evidence type="ECO:0000313" key="6">
    <source>
        <dbReference type="Proteomes" id="UP000654279"/>
    </source>
</evidence>
<dbReference type="EMBL" id="JACRSO010000006">
    <property type="protein sequence ID" value="MBC8530060.1"/>
    <property type="molecule type" value="Genomic_DNA"/>
</dbReference>
<name>A0A926HNW2_9FIRM</name>
<dbReference type="RefSeq" id="WP_249285820.1">
    <property type="nucleotide sequence ID" value="NZ_JACRSO010000006.1"/>
</dbReference>
<keyword evidence="6" id="KW-1185">Reference proteome</keyword>
<evidence type="ECO:0000313" key="5">
    <source>
        <dbReference type="EMBL" id="MBC8530060.1"/>
    </source>
</evidence>
<comment type="cofactor">
    <cofactor evidence="1">
        <name>thiamine diphosphate</name>
        <dbReference type="ChEBI" id="CHEBI:58937"/>
    </cofactor>
</comment>
<comment type="similarity">
    <text evidence="2">Belongs to the transketolase family.</text>
</comment>
<dbReference type="AlphaFoldDB" id="A0A926HNW2"/>
<dbReference type="Pfam" id="PF00456">
    <property type="entry name" value="Transketolase_N"/>
    <property type="match status" value="1"/>
</dbReference>
<dbReference type="InterPro" id="IPR029061">
    <property type="entry name" value="THDP-binding"/>
</dbReference>
<dbReference type="Gene3D" id="3.40.50.970">
    <property type="match status" value="1"/>
</dbReference>
<dbReference type="SUPFAM" id="SSF52518">
    <property type="entry name" value="Thiamin diphosphate-binding fold (THDP-binding)"/>
    <property type="match status" value="1"/>
</dbReference>
<accession>A0A926HNW2</accession>
<evidence type="ECO:0000256" key="2">
    <source>
        <dbReference type="ARBA" id="ARBA00007131"/>
    </source>
</evidence>
<proteinExistence type="inferred from homology"/>
<dbReference type="InterPro" id="IPR005474">
    <property type="entry name" value="Transketolase_N"/>
</dbReference>
<gene>
    <name evidence="5" type="ORF">H8699_11525</name>
</gene>
<evidence type="ECO:0000259" key="4">
    <source>
        <dbReference type="Pfam" id="PF00456"/>
    </source>
</evidence>
<evidence type="ECO:0000256" key="1">
    <source>
        <dbReference type="ARBA" id="ARBA00001964"/>
    </source>
</evidence>
<comment type="caution">
    <text evidence="5">The sequence shown here is derived from an EMBL/GenBank/DDBJ whole genome shotgun (WGS) entry which is preliminary data.</text>
</comment>
<keyword evidence="3" id="KW-0786">Thiamine pyrophosphate</keyword>